<dbReference type="GeneTree" id="ENSGT00940000157847"/>
<name>A0A2K6LAW3_RHIBE</name>
<dbReference type="Proteomes" id="UP000233180">
    <property type="component" value="Unassembled WGS sequence"/>
</dbReference>
<reference evidence="3" key="3">
    <citation type="submission" date="2025-09" db="UniProtKB">
        <authorList>
            <consortium name="Ensembl"/>
        </authorList>
    </citation>
    <scope>IDENTIFICATION</scope>
</reference>
<protein>
    <submittedName>
        <fullName evidence="3">Uncharacterized protein</fullName>
    </submittedName>
</protein>
<evidence type="ECO:0000313" key="3">
    <source>
        <dbReference type="Ensembl" id="ENSRBIP00000020652.1"/>
    </source>
</evidence>
<organism evidence="3 4">
    <name type="scientific">Rhinopithecus bieti</name>
    <name type="common">Black snub-nosed monkey</name>
    <name type="synonym">Pygathrix bieti</name>
    <dbReference type="NCBI Taxonomy" id="61621"/>
    <lineage>
        <taxon>Eukaryota</taxon>
        <taxon>Metazoa</taxon>
        <taxon>Chordata</taxon>
        <taxon>Craniata</taxon>
        <taxon>Vertebrata</taxon>
        <taxon>Euteleostomi</taxon>
        <taxon>Mammalia</taxon>
        <taxon>Eutheria</taxon>
        <taxon>Euarchontoglires</taxon>
        <taxon>Primates</taxon>
        <taxon>Haplorrhini</taxon>
        <taxon>Catarrhini</taxon>
        <taxon>Cercopithecidae</taxon>
        <taxon>Colobinae</taxon>
        <taxon>Rhinopithecus</taxon>
    </lineage>
</organism>
<proteinExistence type="predicted"/>
<feature type="compositionally biased region" description="Low complexity" evidence="1">
    <location>
        <begin position="299"/>
        <end position="315"/>
    </location>
</feature>
<keyword evidence="2" id="KW-0812">Transmembrane</keyword>
<keyword evidence="2" id="KW-0472">Membrane</keyword>
<dbReference type="AlphaFoldDB" id="A0A2K6LAW3"/>
<keyword evidence="4" id="KW-1185">Reference proteome</keyword>
<feature type="region of interest" description="Disordered" evidence="1">
    <location>
        <begin position="250"/>
        <end position="315"/>
    </location>
</feature>
<reference evidence="3" key="2">
    <citation type="submission" date="2025-08" db="UniProtKB">
        <authorList>
            <consortium name="Ensembl"/>
        </authorList>
    </citation>
    <scope>IDENTIFICATION</scope>
</reference>
<reference evidence="3 4" key="1">
    <citation type="submission" date="2016-06" db="EMBL/GenBank/DDBJ databases">
        <title>Genome of Rhinopithecus bieti.</title>
        <authorList>
            <person name="Wu"/>
            <person name="C.-I. and Zhang"/>
            <person name="Y."/>
        </authorList>
    </citation>
    <scope>NUCLEOTIDE SEQUENCE</scope>
</reference>
<accession>A0A2K6LAW3</accession>
<sequence length="315" mass="34737">MDTYNHQALKTGSFQKAKFNITGACLNDSDDDSPDLDLDGNESPLALLMSNGSTKRVKCLSKSRRTKIAKKVDKARLVAEQVIEDEFDLDSDDELQIDERLGKEKATLIIRPSNFPGNCPVRSLALTPTEFVNQEKLSLTLRRTIQQMRTWWKGLKASLGMVVALVAFLICSRPAGRWGDLTMLPSLRPQLLPVLRRPSRACCAWPTCSHHRPHRLPPACRPGGPEGRIEAVAAPAVGWAQCLTVLLPSAPQGSGPSSGQHTGEPRARRRRRTPVWMNRRAWERASRTQSIVRAAKHIGSGQKGSPQSQSPSSAQ</sequence>
<feature type="compositionally biased region" description="Low complexity" evidence="1">
    <location>
        <begin position="250"/>
        <end position="260"/>
    </location>
</feature>
<keyword evidence="2" id="KW-1133">Transmembrane helix</keyword>
<evidence type="ECO:0000256" key="2">
    <source>
        <dbReference type="SAM" id="Phobius"/>
    </source>
</evidence>
<evidence type="ECO:0000313" key="4">
    <source>
        <dbReference type="Proteomes" id="UP000233180"/>
    </source>
</evidence>
<dbReference type="Ensembl" id="ENSRBIT00000044534.1">
    <property type="protein sequence ID" value="ENSRBIP00000020652.1"/>
    <property type="gene ID" value="ENSRBIG00000034306.1"/>
</dbReference>
<feature type="transmembrane region" description="Helical" evidence="2">
    <location>
        <begin position="151"/>
        <end position="170"/>
    </location>
</feature>
<dbReference type="STRING" id="61621.ENSRBIP00000020652"/>
<evidence type="ECO:0000256" key="1">
    <source>
        <dbReference type="SAM" id="MobiDB-lite"/>
    </source>
</evidence>